<organism evidence="2 3">
    <name type="scientific">Linum trigynum</name>
    <dbReference type="NCBI Taxonomy" id="586398"/>
    <lineage>
        <taxon>Eukaryota</taxon>
        <taxon>Viridiplantae</taxon>
        <taxon>Streptophyta</taxon>
        <taxon>Embryophyta</taxon>
        <taxon>Tracheophyta</taxon>
        <taxon>Spermatophyta</taxon>
        <taxon>Magnoliopsida</taxon>
        <taxon>eudicotyledons</taxon>
        <taxon>Gunneridae</taxon>
        <taxon>Pentapetalae</taxon>
        <taxon>rosids</taxon>
        <taxon>fabids</taxon>
        <taxon>Malpighiales</taxon>
        <taxon>Linaceae</taxon>
        <taxon>Linum</taxon>
    </lineage>
</organism>
<gene>
    <name evidence="2" type="ORF">LTRI10_LOCUS41505</name>
</gene>
<evidence type="ECO:0000313" key="2">
    <source>
        <dbReference type="EMBL" id="CAL1401451.1"/>
    </source>
</evidence>
<name>A0AAV2FSW8_9ROSI</name>
<evidence type="ECO:0000313" key="3">
    <source>
        <dbReference type="Proteomes" id="UP001497516"/>
    </source>
</evidence>
<dbReference type="Proteomes" id="UP001497516">
    <property type="component" value="Chromosome 7"/>
</dbReference>
<proteinExistence type="predicted"/>
<keyword evidence="3" id="KW-1185">Reference proteome</keyword>
<dbReference type="EMBL" id="OZ034820">
    <property type="protein sequence ID" value="CAL1401451.1"/>
    <property type="molecule type" value="Genomic_DNA"/>
</dbReference>
<accession>A0AAV2FSW8</accession>
<sequence>MMRVIEEHNSPRKNRNSFPTFLKLDSFTAAAKFSITLPSKVTSDRFSPPIGNGAKCRPSSRQPVWGRKKEGLWRASLEQIETTR</sequence>
<evidence type="ECO:0000256" key="1">
    <source>
        <dbReference type="SAM" id="MobiDB-lite"/>
    </source>
</evidence>
<feature type="region of interest" description="Disordered" evidence="1">
    <location>
        <begin position="44"/>
        <end position="65"/>
    </location>
</feature>
<reference evidence="2 3" key="1">
    <citation type="submission" date="2024-04" db="EMBL/GenBank/DDBJ databases">
        <authorList>
            <person name="Fracassetti M."/>
        </authorList>
    </citation>
    <scope>NUCLEOTIDE SEQUENCE [LARGE SCALE GENOMIC DNA]</scope>
</reference>
<protein>
    <submittedName>
        <fullName evidence="2">Uncharacterized protein</fullName>
    </submittedName>
</protein>
<dbReference type="AlphaFoldDB" id="A0AAV2FSW8"/>